<gene>
    <name evidence="1" type="ORF">F2Q69_00003176</name>
</gene>
<dbReference type="Proteomes" id="UP000712600">
    <property type="component" value="Unassembled WGS sequence"/>
</dbReference>
<comment type="caution">
    <text evidence="1">The sequence shown here is derived from an EMBL/GenBank/DDBJ whole genome shotgun (WGS) entry which is preliminary data.</text>
</comment>
<dbReference type="EMBL" id="QGKX02001521">
    <property type="protein sequence ID" value="KAF3512754.1"/>
    <property type="molecule type" value="Genomic_DNA"/>
</dbReference>
<proteinExistence type="predicted"/>
<evidence type="ECO:0000313" key="2">
    <source>
        <dbReference type="Proteomes" id="UP000712600"/>
    </source>
</evidence>
<evidence type="ECO:0000313" key="1">
    <source>
        <dbReference type="EMBL" id="KAF3512754.1"/>
    </source>
</evidence>
<accession>A0A8S9P5G5</accession>
<name>A0A8S9P5G5_BRACR</name>
<reference evidence="1" key="1">
    <citation type="submission" date="2019-12" db="EMBL/GenBank/DDBJ databases">
        <title>Genome sequencing and annotation of Brassica cretica.</title>
        <authorList>
            <person name="Studholme D.J."/>
            <person name="Sarris P."/>
        </authorList>
    </citation>
    <scope>NUCLEOTIDE SEQUENCE</scope>
    <source>
        <strain evidence="1">PFS-109/04</strain>
        <tissue evidence="1">Leaf</tissue>
    </source>
</reference>
<protein>
    <submittedName>
        <fullName evidence="1">Uncharacterized protein</fullName>
    </submittedName>
</protein>
<dbReference type="AlphaFoldDB" id="A0A8S9P5G5"/>
<sequence length="86" mass="9891">MQVRRSKPTKRTQCPTKLLQRVRAWDSILQLSTQRVRGGGSMAKSRVIVFAYIETADLVPNLQTYNVLIKMSCKKKQFAKAKEHKV</sequence>
<organism evidence="1 2">
    <name type="scientific">Brassica cretica</name>
    <name type="common">Mustard</name>
    <dbReference type="NCBI Taxonomy" id="69181"/>
    <lineage>
        <taxon>Eukaryota</taxon>
        <taxon>Viridiplantae</taxon>
        <taxon>Streptophyta</taxon>
        <taxon>Embryophyta</taxon>
        <taxon>Tracheophyta</taxon>
        <taxon>Spermatophyta</taxon>
        <taxon>Magnoliopsida</taxon>
        <taxon>eudicotyledons</taxon>
        <taxon>Gunneridae</taxon>
        <taxon>Pentapetalae</taxon>
        <taxon>rosids</taxon>
        <taxon>malvids</taxon>
        <taxon>Brassicales</taxon>
        <taxon>Brassicaceae</taxon>
        <taxon>Brassiceae</taxon>
        <taxon>Brassica</taxon>
    </lineage>
</organism>